<protein>
    <submittedName>
        <fullName evidence="1">Uncharacterized protein</fullName>
    </submittedName>
</protein>
<evidence type="ECO:0000313" key="2">
    <source>
        <dbReference type="Proteomes" id="UP000828048"/>
    </source>
</evidence>
<sequence>MAIQKLLSRLPLKALGSSHAVRRVNASGSSDSPSSSPGFRVFTFALGRMQYLIYGPYLHDCQFGRLCCHQECCPLPSSAALNYSLESGIQRGAGHSFYNGIRTAPKSTAKVDVLCGDFVKAEIFAEAGRQIEGSLVCIAVRLGGETLTQLAGTIIHSDGIVATCASRLCYLKSKDLKATIDVKVLDTKETCEGVLLDADFSSKVAFIKIMSPEPQEVARFVKLDYHYPQSMAVAVGCAADLCVFPHAEPCYCVGFTSSIANEIENEQTDARTSGRVIKAELKDKGIVIGGPLVNSNFGVSGVIHYEDSFGIKVTPIHDVLKCLELFKKQQSEVIVSASTESPWELVCRQAGDCEWQ</sequence>
<reference evidence="1 2" key="1">
    <citation type="journal article" date="2021" name="Hortic Res">
        <title>High-quality reference genome and annotation aids understanding of berry development for evergreen blueberry (Vaccinium darrowii).</title>
        <authorList>
            <person name="Yu J."/>
            <person name="Hulse-Kemp A.M."/>
            <person name="Babiker E."/>
            <person name="Staton M."/>
        </authorList>
    </citation>
    <scope>NUCLEOTIDE SEQUENCE [LARGE SCALE GENOMIC DNA]</scope>
    <source>
        <strain evidence="2">cv. NJ 8807/NJ 8810</strain>
        <tissue evidence="1">Young leaf</tissue>
    </source>
</reference>
<dbReference type="EMBL" id="CM037159">
    <property type="protein sequence ID" value="KAH7865708.1"/>
    <property type="molecule type" value="Genomic_DNA"/>
</dbReference>
<proteinExistence type="predicted"/>
<name>A0ACB7ZID9_9ERIC</name>
<organism evidence="1 2">
    <name type="scientific">Vaccinium darrowii</name>
    <dbReference type="NCBI Taxonomy" id="229202"/>
    <lineage>
        <taxon>Eukaryota</taxon>
        <taxon>Viridiplantae</taxon>
        <taxon>Streptophyta</taxon>
        <taxon>Embryophyta</taxon>
        <taxon>Tracheophyta</taxon>
        <taxon>Spermatophyta</taxon>
        <taxon>Magnoliopsida</taxon>
        <taxon>eudicotyledons</taxon>
        <taxon>Gunneridae</taxon>
        <taxon>Pentapetalae</taxon>
        <taxon>asterids</taxon>
        <taxon>Ericales</taxon>
        <taxon>Ericaceae</taxon>
        <taxon>Vaccinioideae</taxon>
        <taxon>Vaccinieae</taxon>
        <taxon>Vaccinium</taxon>
    </lineage>
</organism>
<gene>
    <name evidence="1" type="ORF">Vadar_010120</name>
</gene>
<dbReference type="Proteomes" id="UP000828048">
    <property type="component" value="Chromosome 9"/>
</dbReference>
<comment type="caution">
    <text evidence="1">The sequence shown here is derived from an EMBL/GenBank/DDBJ whole genome shotgun (WGS) entry which is preliminary data.</text>
</comment>
<evidence type="ECO:0000313" key="1">
    <source>
        <dbReference type="EMBL" id="KAH7865708.1"/>
    </source>
</evidence>
<accession>A0ACB7ZID9</accession>
<keyword evidence="2" id="KW-1185">Reference proteome</keyword>